<evidence type="ECO:0000313" key="3">
    <source>
        <dbReference type="EMBL" id="ABE36681.1"/>
    </source>
</evidence>
<name>Q13GV8_PARXL</name>
<protein>
    <submittedName>
        <fullName evidence="3">ABC nitrate/sulfonate/bicarbonate family transporter, periplasmic ligand binding protein</fullName>
    </submittedName>
</protein>
<reference evidence="3 4" key="1">
    <citation type="journal article" date="2006" name="Proc. Natl. Acad. Sci. U.S.A.">
        <title>Burkholderia xenovorans LB400 harbors a multi-replicon, 9.73-Mbp genome shaped for versatility.</title>
        <authorList>
            <person name="Chain P.S."/>
            <person name="Denef V.J."/>
            <person name="Konstantinidis K.T."/>
            <person name="Vergez L.M."/>
            <person name="Agullo L."/>
            <person name="Reyes V.L."/>
            <person name="Hauser L."/>
            <person name="Cordova M."/>
            <person name="Gomez L."/>
            <person name="Gonzalez M."/>
            <person name="Land M."/>
            <person name="Lao V."/>
            <person name="Larimer F."/>
            <person name="LiPuma J.J."/>
            <person name="Mahenthiralingam E."/>
            <person name="Malfatti S.A."/>
            <person name="Marx C.J."/>
            <person name="Parnell J.J."/>
            <person name="Ramette A."/>
            <person name="Richardson P."/>
            <person name="Seeger M."/>
            <person name="Smith D."/>
            <person name="Spilker T."/>
            <person name="Sul W.J."/>
            <person name="Tsoi T.V."/>
            <person name="Ulrich L.E."/>
            <person name="Zhulin I.B."/>
            <person name="Tiedje J.M."/>
        </authorList>
    </citation>
    <scope>NUCLEOTIDE SEQUENCE [LARGE SCALE GENOMIC DNA]</scope>
    <source>
        <strain evidence="3 4">LB400</strain>
    </source>
</reference>
<keyword evidence="1" id="KW-0732">Signal</keyword>
<dbReference type="PANTHER" id="PTHR31528:SF3">
    <property type="entry name" value="THIAMINE BIOSYNTHESIS PROTEIN HI_0357-RELATED"/>
    <property type="match status" value="1"/>
</dbReference>
<dbReference type="EMBL" id="CP000272">
    <property type="protein sequence ID" value="ABE36681.1"/>
    <property type="molecule type" value="Genomic_DNA"/>
</dbReference>
<dbReference type="SUPFAM" id="SSF53850">
    <property type="entry name" value="Periplasmic binding protein-like II"/>
    <property type="match status" value="1"/>
</dbReference>
<dbReference type="PATRIC" id="fig|266265.5.peg.8568"/>
<organism evidence="3 4">
    <name type="scientific">Paraburkholderia xenovorans (strain LB400)</name>
    <dbReference type="NCBI Taxonomy" id="266265"/>
    <lineage>
        <taxon>Bacteria</taxon>
        <taxon>Pseudomonadati</taxon>
        <taxon>Pseudomonadota</taxon>
        <taxon>Betaproteobacteria</taxon>
        <taxon>Burkholderiales</taxon>
        <taxon>Burkholderiaceae</taxon>
        <taxon>Paraburkholderia</taxon>
    </lineage>
</organism>
<dbReference type="STRING" id="266265.Bxe_C0799"/>
<feature type="signal peptide" evidence="1">
    <location>
        <begin position="1"/>
        <end position="30"/>
    </location>
</feature>
<feature type="chain" id="PRO_5004182465" evidence="1">
    <location>
        <begin position="31"/>
        <end position="336"/>
    </location>
</feature>
<dbReference type="InterPro" id="IPR015168">
    <property type="entry name" value="SsuA/THI5"/>
</dbReference>
<sequence>MQAVSRSRRAMLLAGAAALAGAPFIGNARAQGAEKLVYQTGWLPQPDKGGLYQALATGLYRQAGLDVEIRPGSAQMNVNALFLAGRADFADSDSFRVLNFVRQGLPAVAVAAFGQRSPHALASHAGTGADTLAALKGKPILVSAIGRQSYWLWLKARYGYTDDQLRPYTGSLAPFLADRSLATECFVTSDPYEMQRAGANVNVQLLADHGFRNYYGVMVTHPQLVADKPDVVQRFVDATIKGWQSYLHGDPGPANALIRQGNPEMTDAKLAYCHDALRKYGIVASGDADTLGLGAMTDARWKGFYDDMVAAQAMPPGLDVRRGYTLQFINHRVGLG</sequence>
<dbReference type="KEGG" id="bxb:DR64_7643"/>
<gene>
    <name evidence="3" type="ORF">Bxe_C0799</name>
</gene>
<accession>Q13GV8</accession>
<evidence type="ECO:0000313" key="4">
    <source>
        <dbReference type="Proteomes" id="UP000001817"/>
    </source>
</evidence>
<dbReference type="InterPro" id="IPR027939">
    <property type="entry name" value="NMT1/THI5"/>
</dbReference>
<dbReference type="Proteomes" id="UP000001817">
    <property type="component" value="Chromosome 3"/>
</dbReference>
<dbReference type="PROSITE" id="PS51318">
    <property type="entry name" value="TAT"/>
    <property type="match status" value="1"/>
</dbReference>
<dbReference type="OrthoDB" id="9180959at2"/>
<evidence type="ECO:0000259" key="2">
    <source>
        <dbReference type="Pfam" id="PF09084"/>
    </source>
</evidence>
<proteinExistence type="predicted"/>
<dbReference type="AlphaFoldDB" id="Q13GV8"/>
<evidence type="ECO:0000256" key="1">
    <source>
        <dbReference type="SAM" id="SignalP"/>
    </source>
</evidence>
<dbReference type="PANTHER" id="PTHR31528">
    <property type="entry name" value="4-AMINO-5-HYDROXYMETHYL-2-METHYLPYRIMIDINE PHOSPHATE SYNTHASE THI11-RELATED"/>
    <property type="match status" value="1"/>
</dbReference>
<feature type="domain" description="SsuA/THI5-like" evidence="2">
    <location>
        <begin position="46"/>
        <end position="247"/>
    </location>
</feature>
<dbReference type="Pfam" id="PF09084">
    <property type="entry name" value="NMT1"/>
    <property type="match status" value="1"/>
</dbReference>
<dbReference type="eggNOG" id="COG0715">
    <property type="taxonomic scope" value="Bacteria"/>
</dbReference>
<dbReference type="Gene3D" id="3.40.190.10">
    <property type="entry name" value="Periplasmic binding protein-like II"/>
    <property type="match status" value="2"/>
</dbReference>
<dbReference type="InterPro" id="IPR006311">
    <property type="entry name" value="TAT_signal"/>
</dbReference>
<dbReference type="KEGG" id="bxe:Bxe_C0799"/>
<dbReference type="GO" id="GO:0009228">
    <property type="term" value="P:thiamine biosynthetic process"/>
    <property type="evidence" value="ECO:0007669"/>
    <property type="project" value="InterPro"/>
</dbReference>
<dbReference type="RefSeq" id="WP_011493933.1">
    <property type="nucleotide sequence ID" value="NC_007953.1"/>
</dbReference>
<keyword evidence="4" id="KW-1185">Reference proteome</keyword>